<organism evidence="1 2">
    <name type="scientific">Rosistilla oblonga</name>
    <dbReference type="NCBI Taxonomy" id="2527990"/>
    <lineage>
        <taxon>Bacteria</taxon>
        <taxon>Pseudomonadati</taxon>
        <taxon>Planctomycetota</taxon>
        <taxon>Planctomycetia</taxon>
        <taxon>Pirellulales</taxon>
        <taxon>Pirellulaceae</taxon>
        <taxon>Rosistilla</taxon>
    </lineage>
</organism>
<dbReference type="EMBL" id="CP036318">
    <property type="protein sequence ID" value="QDV58870.1"/>
    <property type="molecule type" value="Genomic_DNA"/>
</dbReference>
<reference evidence="1 2" key="1">
    <citation type="submission" date="2019-02" db="EMBL/GenBank/DDBJ databases">
        <title>Deep-cultivation of Planctomycetes and their phenomic and genomic characterization uncovers novel biology.</title>
        <authorList>
            <person name="Wiegand S."/>
            <person name="Jogler M."/>
            <person name="Boedeker C."/>
            <person name="Pinto D."/>
            <person name="Vollmers J."/>
            <person name="Rivas-Marin E."/>
            <person name="Kohn T."/>
            <person name="Peeters S.H."/>
            <person name="Heuer A."/>
            <person name="Rast P."/>
            <person name="Oberbeckmann S."/>
            <person name="Bunk B."/>
            <person name="Jeske O."/>
            <person name="Meyerdierks A."/>
            <person name="Storesund J.E."/>
            <person name="Kallscheuer N."/>
            <person name="Luecker S."/>
            <person name="Lage O.M."/>
            <person name="Pohl T."/>
            <person name="Merkel B.J."/>
            <person name="Hornburger P."/>
            <person name="Mueller R.-W."/>
            <person name="Bruemmer F."/>
            <person name="Labrenz M."/>
            <person name="Spormann A.M."/>
            <person name="Op den Camp H."/>
            <person name="Overmann J."/>
            <person name="Amann R."/>
            <person name="Jetten M.S.M."/>
            <person name="Mascher T."/>
            <person name="Medema M.H."/>
            <person name="Devos D.P."/>
            <person name="Kaster A.-K."/>
            <person name="Ovreas L."/>
            <person name="Rohde M."/>
            <person name="Galperin M.Y."/>
            <person name="Jogler C."/>
        </authorList>
    </citation>
    <scope>NUCLEOTIDE SEQUENCE [LARGE SCALE GENOMIC DNA]</scope>
    <source>
        <strain evidence="1 2">Mal33</strain>
    </source>
</reference>
<protein>
    <recommendedName>
        <fullName evidence="3">BON domain-containing protein</fullName>
    </recommendedName>
</protein>
<evidence type="ECO:0008006" key="3">
    <source>
        <dbReference type="Google" id="ProtNLM"/>
    </source>
</evidence>
<name>A0A518J0K3_9BACT</name>
<gene>
    <name evidence="1" type="ORF">Mal33_48950</name>
</gene>
<evidence type="ECO:0000313" key="2">
    <source>
        <dbReference type="Proteomes" id="UP000316770"/>
    </source>
</evidence>
<dbReference type="Proteomes" id="UP000316770">
    <property type="component" value="Chromosome"/>
</dbReference>
<keyword evidence="2" id="KW-1185">Reference proteome</keyword>
<proteinExistence type="predicted"/>
<dbReference type="AlphaFoldDB" id="A0A518J0K3"/>
<sequence length="87" mass="9450">MQNGTPGTLEQPVSGAVRSQTIEDAYLLLSDNPHLCGGNHSITIHQALDGSLVIDGRVISYHLKQIVQETVRPLGATIVNRVDVPHW</sequence>
<accession>A0A518J0K3</accession>
<dbReference type="RefSeq" id="WP_145289662.1">
    <property type="nucleotide sequence ID" value="NZ_CP036318.1"/>
</dbReference>
<evidence type="ECO:0000313" key="1">
    <source>
        <dbReference type="EMBL" id="QDV58870.1"/>
    </source>
</evidence>